<gene>
    <name evidence="8" type="ORF">ACFOE0_07830</name>
</gene>
<comment type="cofactor">
    <cofactor evidence="6">
        <name>FAD</name>
        <dbReference type="ChEBI" id="CHEBI:57692"/>
    </cofactor>
    <text evidence="6">Binds 1 FAD per subunit.</text>
</comment>
<dbReference type="InterPro" id="IPR036155">
    <property type="entry name" value="Crypto/Photolyase_N_sf"/>
</dbReference>
<reference evidence="9" key="1">
    <citation type="journal article" date="2019" name="Int. J. Syst. Evol. Microbiol.">
        <title>The Global Catalogue of Microorganisms (GCM) 10K type strain sequencing project: providing services to taxonomists for standard genome sequencing and annotation.</title>
        <authorList>
            <consortium name="The Broad Institute Genomics Platform"/>
            <consortium name="The Broad Institute Genome Sequencing Center for Infectious Disease"/>
            <person name="Wu L."/>
            <person name="Ma J."/>
        </authorList>
    </citation>
    <scope>NUCLEOTIDE SEQUENCE [LARGE SCALE GENOMIC DNA]</scope>
    <source>
        <strain evidence="9">KCTC 52277</strain>
    </source>
</reference>
<evidence type="ECO:0000256" key="5">
    <source>
        <dbReference type="ARBA" id="ARBA00022991"/>
    </source>
</evidence>
<dbReference type="SUPFAM" id="SSF48173">
    <property type="entry name" value="Cryptochrome/photolyase FAD-binding domain"/>
    <property type="match status" value="1"/>
</dbReference>
<dbReference type="SUPFAM" id="SSF52425">
    <property type="entry name" value="Cryptochrome/photolyase, N-terminal domain"/>
    <property type="match status" value="1"/>
</dbReference>
<comment type="similarity">
    <text evidence="1 6">Belongs to the DNA photolyase class-1 family.</text>
</comment>
<dbReference type="InterPro" id="IPR036134">
    <property type="entry name" value="Crypto/Photolyase_FAD-like_sf"/>
</dbReference>
<keyword evidence="3 6" id="KW-0285">Flavoprotein</keyword>
<dbReference type="PANTHER" id="PTHR11455:SF22">
    <property type="entry name" value="CRYPTOCHROME DASH"/>
    <property type="match status" value="1"/>
</dbReference>
<keyword evidence="4 6" id="KW-0274">FAD</keyword>
<feature type="domain" description="Photolyase/cryptochrome alpha/beta" evidence="7">
    <location>
        <begin position="3"/>
        <end position="138"/>
    </location>
</feature>
<evidence type="ECO:0000256" key="1">
    <source>
        <dbReference type="ARBA" id="ARBA00005862"/>
    </source>
</evidence>
<dbReference type="InterPro" id="IPR014133">
    <property type="entry name" value="Cry_DASH"/>
</dbReference>
<comment type="function">
    <text evidence="6">May have a photoreceptor function.</text>
</comment>
<dbReference type="Proteomes" id="UP001595621">
    <property type="component" value="Unassembled WGS sequence"/>
</dbReference>
<sequence>MASRILYLFDQDLRLSDNHALMQACLQACLQAGLLQLVAYLPDNNQGDRFGNLMLGEHRRRFLLESLHHLQQSLSYPGHHLELITGDWLTGMVQLVRACRADKLFCSRPQGYWERRRLKALQQQCGGLEIVQLDTDTLFQHALLPFNHLDFPRSFSKFRTLADSKLKVSEPLLSSGHWPSAISKVRLTPQLPELTATVSSGYIGGESQGMANWQAYLASGHAQSYKETRDRLDGWYQSTKLSPWLASGCLSVRQVWHQLRDYETRWGANASTGWIAVELLWREYFHWYGHFFPKALFLQKGRSGQGLTGCFYPERFRKWCEGNTPWPVVNACMNQLNQTGYMSNRGRQLVASALIHEMGIDWRAGAGYFQQQLVDFDLPVNWGNWQYIAGAFGGQQPKHFDLAWQTAKHDPAGEFVRLWRGDKADEQLDHTDAADWPC</sequence>
<dbReference type="Gene3D" id="3.40.50.620">
    <property type="entry name" value="HUPs"/>
    <property type="match status" value="1"/>
</dbReference>
<evidence type="ECO:0000256" key="3">
    <source>
        <dbReference type="ARBA" id="ARBA00022630"/>
    </source>
</evidence>
<dbReference type="Gene3D" id="1.10.579.10">
    <property type="entry name" value="DNA Cyclobutane Dipyrimidine Photolyase, subunit A, domain 3"/>
    <property type="match status" value="1"/>
</dbReference>
<comment type="cofactor">
    <cofactor evidence="6">
        <name>(6R)-5,10-methylene-5,6,7,8-tetrahydrofolate</name>
        <dbReference type="ChEBI" id="CHEBI:15636"/>
    </cofactor>
    <text evidence="6">Binds 1 5,10-methenyltetrahydrofolate (MTHF) per subunit.</text>
</comment>
<name>A0ABV7GF67_9GAMM</name>
<dbReference type="Gene3D" id="1.25.40.80">
    <property type="match status" value="1"/>
</dbReference>
<dbReference type="NCBIfam" id="TIGR02765">
    <property type="entry name" value="crypto_DASH"/>
    <property type="match status" value="1"/>
</dbReference>
<dbReference type="InterPro" id="IPR005101">
    <property type="entry name" value="Cryptochr/Photolyase_FAD-bd"/>
</dbReference>
<comment type="caution">
    <text evidence="8">The sequence shown here is derived from an EMBL/GenBank/DDBJ whole genome shotgun (WGS) entry which is preliminary data.</text>
</comment>
<evidence type="ECO:0000256" key="2">
    <source>
        <dbReference type="ARBA" id="ARBA00017881"/>
    </source>
</evidence>
<dbReference type="InterPro" id="IPR002081">
    <property type="entry name" value="Cryptochrome/DNA_photolyase_1"/>
</dbReference>
<keyword evidence="5 6" id="KW-0157">Chromophore</keyword>
<dbReference type="PROSITE" id="PS51645">
    <property type="entry name" value="PHR_CRY_ALPHA_BETA"/>
    <property type="match status" value="1"/>
</dbReference>
<evidence type="ECO:0000313" key="8">
    <source>
        <dbReference type="EMBL" id="MFC3138101.1"/>
    </source>
</evidence>
<dbReference type="InterPro" id="IPR014729">
    <property type="entry name" value="Rossmann-like_a/b/a_fold"/>
</dbReference>
<dbReference type="InterPro" id="IPR006050">
    <property type="entry name" value="DNA_photolyase_N"/>
</dbReference>
<proteinExistence type="inferred from homology"/>
<protein>
    <recommendedName>
        <fullName evidence="2 6">Cryptochrome DASH</fullName>
    </recommendedName>
</protein>
<evidence type="ECO:0000259" key="7">
    <source>
        <dbReference type="PROSITE" id="PS51645"/>
    </source>
</evidence>
<dbReference type="Pfam" id="PF03441">
    <property type="entry name" value="FAD_binding_7"/>
    <property type="match status" value="1"/>
</dbReference>
<evidence type="ECO:0000256" key="4">
    <source>
        <dbReference type="ARBA" id="ARBA00022827"/>
    </source>
</evidence>
<dbReference type="PRINTS" id="PR00147">
    <property type="entry name" value="DNAPHOTLYASE"/>
</dbReference>
<dbReference type="EMBL" id="JBHRTD010000007">
    <property type="protein sequence ID" value="MFC3138101.1"/>
    <property type="molecule type" value="Genomic_DNA"/>
</dbReference>
<organism evidence="8 9">
    <name type="scientific">Shewanella submarina</name>
    <dbReference type="NCBI Taxonomy" id="2016376"/>
    <lineage>
        <taxon>Bacteria</taxon>
        <taxon>Pseudomonadati</taxon>
        <taxon>Pseudomonadota</taxon>
        <taxon>Gammaproteobacteria</taxon>
        <taxon>Alteromonadales</taxon>
        <taxon>Shewanellaceae</taxon>
        <taxon>Shewanella</taxon>
    </lineage>
</organism>
<dbReference type="RefSeq" id="WP_248937524.1">
    <property type="nucleotide sequence ID" value="NZ_JAKILF010000010.1"/>
</dbReference>
<accession>A0ABV7GF67</accession>
<dbReference type="PANTHER" id="PTHR11455">
    <property type="entry name" value="CRYPTOCHROME"/>
    <property type="match status" value="1"/>
</dbReference>
<dbReference type="Pfam" id="PF00875">
    <property type="entry name" value="DNA_photolyase"/>
    <property type="match status" value="1"/>
</dbReference>
<evidence type="ECO:0000256" key="6">
    <source>
        <dbReference type="RuleBase" id="RU367151"/>
    </source>
</evidence>
<keyword evidence="9" id="KW-1185">Reference proteome</keyword>
<evidence type="ECO:0000313" key="9">
    <source>
        <dbReference type="Proteomes" id="UP001595621"/>
    </source>
</evidence>